<dbReference type="PANTHER" id="PTHR34105:SF1">
    <property type="entry name" value="PROLINE-, GLUTAMIC ACID- AND LEUCINE-RICH PROTEIN 1"/>
    <property type="match status" value="1"/>
</dbReference>
<accession>A0A7J7N1X6</accession>
<name>A0A7J7N1X6_9MAGN</name>
<dbReference type="GO" id="GO:0006364">
    <property type="term" value="P:rRNA processing"/>
    <property type="evidence" value="ECO:0007669"/>
    <property type="project" value="TreeGrafter"/>
</dbReference>
<dbReference type="Proteomes" id="UP000541444">
    <property type="component" value="Unassembled WGS sequence"/>
</dbReference>
<organism evidence="1 2">
    <name type="scientific">Kingdonia uniflora</name>
    <dbReference type="NCBI Taxonomy" id="39325"/>
    <lineage>
        <taxon>Eukaryota</taxon>
        <taxon>Viridiplantae</taxon>
        <taxon>Streptophyta</taxon>
        <taxon>Embryophyta</taxon>
        <taxon>Tracheophyta</taxon>
        <taxon>Spermatophyta</taxon>
        <taxon>Magnoliopsida</taxon>
        <taxon>Ranunculales</taxon>
        <taxon>Circaeasteraceae</taxon>
        <taxon>Kingdonia</taxon>
    </lineage>
</organism>
<reference evidence="1 2" key="1">
    <citation type="journal article" date="2020" name="IScience">
        <title>Genome Sequencing of the Endangered Kingdonia uniflora (Circaeasteraceae, Ranunculales) Reveals Potential Mechanisms of Evolutionary Specialization.</title>
        <authorList>
            <person name="Sun Y."/>
            <person name="Deng T."/>
            <person name="Zhang A."/>
            <person name="Moore M.J."/>
            <person name="Landis J.B."/>
            <person name="Lin N."/>
            <person name="Zhang H."/>
            <person name="Zhang X."/>
            <person name="Huang J."/>
            <person name="Zhang X."/>
            <person name="Sun H."/>
            <person name="Wang H."/>
        </authorList>
    </citation>
    <scope>NUCLEOTIDE SEQUENCE [LARGE SCALE GENOMIC DNA]</scope>
    <source>
        <strain evidence="1">TB1705</strain>
        <tissue evidence="1">Leaf</tissue>
    </source>
</reference>
<sequence length="260" mass="29161">MKDATSNAGKLIQPLLKLLSEDGSKALWVEAVIYSKIMLVKCTPSISKKFADCLALLPKKEEDEGNRSLMVTVPIQTLLEIVSRVLLVNGSLSPNTIPFIAAMKQEFIYLDLSILNLHGLDLLIAAIKGIHGLLSLLSLQLWFSGSQLLPNAAGVVKLLKEYFKKCESLALRDGVLATIRSSIIYFPSYFHYKIIVYYVQIFMCLLHLKDELLGLAEEPGKDPIYKNQSLGMDVLYRVGETQQMITYLLFQVRINTYMLA</sequence>
<proteinExistence type="predicted"/>
<keyword evidence="2" id="KW-1185">Reference proteome</keyword>
<dbReference type="OrthoDB" id="20900at2759"/>
<dbReference type="EMBL" id="JACGCM010001144">
    <property type="protein sequence ID" value="KAF6161199.1"/>
    <property type="molecule type" value="Genomic_DNA"/>
</dbReference>
<gene>
    <name evidence="1" type="ORF">GIB67_007840</name>
</gene>
<dbReference type="GO" id="GO:0005634">
    <property type="term" value="C:nucleus"/>
    <property type="evidence" value="ECO:0007669"/>
    <property type="project" value="TreeGrafter"/>
</dbReference>
<protein>
    <submittedName>
        <fullName evidence="1">Uncharacterized protein</fullName>
    </submittedName>
</protein>
<comment type="caution">
    <text evidence="1">The sequence shown here is derived from an EMBL/GenBank/DDBJ whole genome shotgun (WGS) entry which is preliminary data.</text>
</comment>
<evidence type="ECO:0000313" key="2">
    <source>
        <dbReference type="Proteomes" id="UP000541444"/>
    </source>
</evidence>
<dbReference type="AlphaFoldDB" id="A0A7J7N1X6"/>
<evidence type="ECO:0000313" key="1">
    <source>
        <dbReference type="EMBL" id="KAF6161199.1"/>
    </source>
</evidence>
<dbReference type="PANTHER" id="PTHR34105">
    <property type="entry name" value="PROLINE-, GLUTAMIC ACID- AND LEUCINE-RICH PROTEIN 1"/>
    <property type="match status" value="1"/>
</dbReference>